<sequence>MLLNQSFGLFYLQSSVVYRKDLYSQYAKCCFDDLFPESSCALAPRPPVLGLRLFLLHIKPSATSTTLRRRHRSSQQPYASCADRSTWLTSGSHASTGPTTAIYGGESATLTSSNAS</sequence>
<accession>H9BQS0</accession>
<proteinExistence type="evidence at transcript level"/>
<name>H9BQS0_DENNO</name>
<feature type="non-terminal residue" evidence="1">
    <location>
        <position position="116"/>
    </location>
</feature>
<protein>
    <submittedName>
        <fullName evidence="1">Phytoene synthase</fullName>
    </submittedName>
</protein>
<reference evidence="1" key="1">
    <citation type="submission" date="2011-11" db="EMBL/GenBank/DDBJ databases">
        <authorList>
            <person name="Pan Y."/>
            <person name="Wang C."/>
            <person name="Xu X."/>
            <person name="Wang H."/>
        </authorList>
    </citation>
    <scope>NUCLEOTIDE SEQUENCE</scope>
</reference>
<organism evidence="1">
    <name type="scientific">Dendrobium nobile</name>
    <name type="common">Orchid</name>
    <dbReference type="NCBI Taxonomy" id="94219"/>
    <lineage>
        <taxon>Eukaryota</taxon>
        <taxon>Viridiplantae</taxon>
        <taxon>Streptophyta</taxon>
        <taxon>Embryophyta</taxon>
        <taxon>Tracheophyta</taxon>
        <taxon>Spermatophyta</taxon>
        <taxon>Magnoliopsida</taxon>
        <taxon>Liliopsida</taxon>
        <taxon>Asparagales</taxon>
        <taxon>Orchidaceae</taxon>
        <taxon>Epidendroideae</taxon>
        <taxon>Malaxideae</taxon>
        <taxon>Dendrobiinae</taxon>
        <taxon>Dendrobium</taxon>
    </lineage>
</organism>
<gene>
    <name evidence="1" type="primary">PSY</name>
</gene>
<dbReference type="EMBL" id="JQ063460">
    <property type="protein sequence ID" value="AFD23290.1"/>
    <property type="molecule type" value="mRNA"/>
</dbReference>
<dbReference type="AlphaFoldDB" id="H9BQS0"/>
<evidence type="ECO:0000313" key="1">
    <source>
        <dbReference type="EMBL" id="AFD23290.1"/>
    </source>
</evidence>